<keyword evidence="2" id="KW-1185">Reference proteome</keyword>
<evidence type="ECO:0000313" key="1">
    <source>
        <dbReference type="EMBL" id="MDR6532398.1"/>
    </source>
</evidence>
<reference evidence="1 2" key="1">
    <citation type="submission" date="2023-07" db="EMBL/GenBank/DDBJ databases">
        <title>Sorghum-associated microbial communities from plants grown in Nebraska, USA.</title>
        <authorList>
            <person name="Schachtman D."/>
        </authorList>
    </citation>
    <scope>NUCLEOTIDE SEQUENCE [LARGE SCALE GENOMIC DNA]</scope>
    <source>
        <strain evidence="1 2">DS2154</strain>
    </source>
</reference>
<accession>A0ABU1N1S1</accession>
<evidence type="ECO:0000313" key="2">
    <source>
        <dbReference type="Proteomes" id="UP001262754"/>
    </source>
</evidence>
<dbReference type="RefSeq" id="WP_310032913.1">
    <property type="nucleotide sequence ID" value="NZ_JAVDRL010000009.1"/>
</dbReference>
<sequence length="141" mass="15682">MLAALFLFGCGQTPEKIVTSTRHCTEVTLDADLMMRLSSYSGYPDSTEQWVVQVCHPTGTACSPILTYDHAPPPVYSLEGDRITVELLGGNLQKHVDTVAVGRAYRIRTHVITGYVSPRGIEAFQRKVRHRCPPGNQQYPH</sequence>
<name>A0ABU1N1S1_9CAUL</name>
<dbReference type="EMBL" id="JAVDRL010000009">
    <property type="protein sequence ID" value="MDR6532398.1"/>
    <property type="molecule type" value="Genomic_DNA"/>
</dbReference>
<dbReference type="Proteomes" id="UP001262754">
    <property type="component" value="Unassembled WGS sequence"/>
</dbReference>
<evidence type="ECO:0008006" key="3">
    <source>
        <dbReference type="Google" id="ProtNLM"/>
    </source>
</evidence>
<organism evidence="1 2">
    <name type="scientific">Caulobacter rhizosphaerae</name>
    <dbReference type="NCBI Taxonomy" id="2010972"/>
    <lineage>
        <taxon>Bacteria</taxon>
        <taxon>Pseudomonadati</taxon>
        <taxon>Pseudomonadota</taxon>
        <taxon>Alphaproteobacteria</taxon>
        <taxon>Caulobacterales</taxon>
        <taxon>Caulobacteraceae</taxon>
        <taxon>Caulobacter</taxon>
    </lineage>
</organism>
<proteinExistence type="predicted"/>
<comment type="caution">
    <text evidence="1">The sequence shown here is derived from an EMBL/GenBank/DDBJ whole genome shotgun (WGS) entry which is preliminary data.</text>
</comment>
<gene>
    <name evidence="1" type="ORF">J2800_003156</name>
</gene>
<protein>
    <recommendedName>
        <fullName evidence="3">Lipoprotein</fullName>
    </recommendedName>
</protein>